<dbReference type="AlphaFoldDB" id="K1QUL9"/>
<dbReference type="GO" id="GO:0021556">
    <property type="term" value="P:central nervous system formation"/>
    <property type="evidence" value="ECO:0007669"/>
    <property type="project" value="TreeGrafter"/>
</dbReference>
<accession>K1QUL9</accession>
<dbReference type="EMBL" id="JH818280">
    <property type="protein sequence ID" value="EKC25261.1"/>
    <property type="molecule type" value="Genomic_DNA"/>
</dbReference>
<dbReference type="PANTHER" id="PTHR23199">
    <property type="entry name" value="NEUROTROPHIN 1-RELATED"/>
    <property type="match status" value="1"/>
</dbReference>
<sequence length="219" mass="25259">MPNCDKEQKVGVTGQQRMLTPARHLILPLSFLELPNSPINHTKFPNVEIMHVITTIWITIWTISIMIKAQIEHETSPAQTQANLLRAILWEEREFEEIGKRAYHTLPEHGGLSDCCPVVTHKTDPLGGLSRDGRLLRLYRDPRTIQRFYETSCAAGVLNRPCRYVDSMWRSKCVQSYTYVYAIVQDFNTTQPYRMDYMRIKSGCICKVDDQPSIVDITD</sequence>
<dbReference type="InterPro" id="IPR002072">
    <property type="entry name" value="Nerve_growth_factor-rel"/>
</dbReference>
<dbReference type="HOGENOM" id="CLU_1262628_0_0_1"/>
<dbReference type="InParanoid" id="K1QUL9"/>
<dbReference type="PROSITE" id="PS50270">
    <property type="entry name" value="NGF_2"/>
    <property type="match status" value="1"/>
</dbReference>
<dbReference type="GO" id="GO:0045087">
    <property type="term" value="P:innate immune response"/>
    <property type="evidence" value="ECO:0007669"/>
    <property type="project" value="TreeGrafter"/>
</dbReference>
<dbReference type="InterPro" id="IPR052444">
    <property type="entry name" value="Spz/Toll_ligand-like"/>
</dbReference>
<organism evidence="2">
    <name type="scientific">Magallana gigas</name>
    <name type="common">Pacific oyster</name>
    <name type="synonym">Crassostrea gigas</name>
    <dbReference type="NCBI Taxonomy" id="29159"/>
    <lineage>
        <taxon>Eukaryota</taxon>
        <taxon>Metazoa</taxon>
        <taxon>Spiralia</taxon>
        <taxon>Lophotrochozoa</taxon>
        <taxon>Mollusca</taxon>
        <taxon>Bivalvia</taxon>
        <taxon>Autobranchia</taxon>
        <taxon>Pteriomorphia</taxon>
        <taxon>Ostreida</taxon>
        <taxon>Ostreoidea</taxon>
        <taxon>Ostreidae</taxon>
        <taxon>Magallana</taxon>
    </lineage>
</organism>
<dbReference type="GO" id="GO:0005576">
    <property type="term" value="C:extracellular region"/>
    <property type="evidence" value="ECO:0007669"/>
    <property type="project" value="TreeGrafter"/>
</dbReference>
<name>K1QUL9_MAGGI</name>
<proteinExistence type="predicted"/>
<dbReference type="SUPFAM" id="SSF57501">
    <property type="entry name" value="Cystine-knot cytokines"/>
    <property type="match status" value="1"/>
</dbReference>
<evidence type="ECO:0000313" key="2">
    <source>
        <dbReference type="EMBL" id="EKC25261.1"/>
    </source>
</evidence>
<dbReference type="Pfam" id="PF00243">
    <property type="entry name" value="NGF"/>
    <property type="match status" value="1"/>
</dbReference>
<gene>
    <name evidence="2" type="ORF">CGI_10013392</name>
</gene>
<reference evidence="2" key="1">
    <citation type="journal article" date="2012" name="Nature">
        <title>The oyster genome reveals stress adaptation and complexity of shell formation.</title>
        <authorList>
            <person name="Zhang G."/>
            <person name="Fang X."/>
            <person name="Guo X."/>
            <person name="Li L."/>
            <person name="Luo R."/>
            <person name="Xu F."/>
            <person name="Yang P."/>
            <person name="Zhang L."/>
            <person name="Wang X."/>
            <person name="Qi H."/>
            <person name="Xiong Z."/>
            <person name="Que H."/>
            <person name="Xie Y."/>
            <person name="Holland P.W."/>
            <person name="Paps J."/>
            <person name="Zhu Y."/>
            <person name="Wu F."/>
            <person name="Chen Y."/>
            <person name="Wang J."/>
            <person name="Peng C."/>
            <person name="Meng J."/>
            <person name="Yang L."/>
            <person name="Liu J."/>
            <person name="Wen B."/>
            <person name="Zhang N."/>
            <person name="Huang Z."/>
            <person name="Zhu Q."/>
            <person name="Feng Y."/>
            <person name="Mount A."/>
            <person name="Hedgecock D."/>
            <person name="Xu Z."/>
            <person name="Liu Y."/>
            <person name="Domazet-Loso T."/>
            <person name="Du Y."/>
            <person name="Sun X."/>
            <person name="Zhang S."/>
            <person name="Liu B."/>
            <person name="Cheng P."/>
            <person name="Jiang X."/>
            <person name="Li J."/>
            <person name="Fan D."/>
            <person name="Wang W."/>
            <person name="Fu W."/>
            <person name="Wang T."/>
            <person name="Wang B."/>
            <person name="Zhang J."/>
            <person name="Peng Z."/>
            <person name="Li Y."/>
            <person name="Li N."/>
            <person name="Wang J."/>
            <person name="Chen M."/>
            <person name="He Y."/>
            <person name="Tan F."/>
            <person name="Song X."/>
            <person name="Zheng Q."/>
            <person name="Huang R."/>
            <person name="Yang H."/>
            <person name="Du X."/>
            <person name="Chen L."/>
            <person name="Yang M."/>
            <person name="Gaffney P.M."/>
            <person name="Wang S."/>
            <person name="Luo L."/>
            <person name="She Z."/>
            <person name="Ming Y."/>
            <person name="Huang W."/>
            <person name="Zhang S."/>
            <person name="Huang B."/>
            <person name="Zhang Y."/>
            <person name="Qu T."/>
            <person name="Ni P."/>
            <person name="Miao G."/>
            <person name="Wang J."/>
            <person name="Wang Q."/>
            <person name="Steinberg C.E."/>
            <person name="Wang H."/>
            <person name="Li N."/>
            <person name="Qian L."/>
            <person name="Zhang G."/>
            <person name="Li Y."/>
            <person name="Yang H."/>
            <person name="Liu X."/>
            <person name="Wang J."/>
            <person name="Yin Y."/>
            <person name="Wang J."/>
        </authorList>
    </citation>
    <scope>NUCLEOTIDE SEQUENCE [LARGE SCALE GENOMIC DNA]</scope>
    <source>
        <strain evidence="2">05x7-T-G4-1.051#20</strain>
    </source>
</reference>
<dbReference type="GO" id="GO:0005121">
    <property type="term" value="F:Toll binding"/>
    <property type="evidence" value="ECO:0007669"/>
    <property type="project" value="TreeGrafter"/>
</dbReference>
<dbReference type="InterPro" id="IPR029034">
    <property type="entry name" value="Cystine-knot_cytokine"/>
</dbReference>
<evidence type="ECO:0000259" key="1">
    <source>
        <dbReference type="Pfam" id="PF00243"/>
    </source>
</evidence>
<dbReference type="Gene3D" id="2.10.90.10">
    <property type="entry name" value="Cystine-knot cytokines"/>
    <property type="match status" value="1"/>
</dbReference>
<protein>
    <recommendedName>
        <fullName evidence="1">Nerve growth factor-related domain-containing protein</fullName>
    </recommendedName>
</protein>
<dbReference type="GO" id="GO:0008083">
    <property type="term" value="F:growth factor activity"/>
    <property type="evidence" value="ECO:0007669"/>
    <property type="project" value="TreeGrafter"/>
</dbReference>
<dbReference type="PANTHER" id="PTHR23199:SF12">
    <property type="entry name" value="NEUROTROPHIN 1-RELATED"/>
    <property type="match status" value="1"/>
</dbReference>
<feature type="domain" description="Nerve growth factor-related" evidence="1">
    <location>
        <begin position="145"/>
        <end position="209"/>
    </location>
</feature>